<dbReference type="Proteomes" id="UP000023430">
    <property type="component" value="Unassembled WGS sequence"/>
</dbReference>
<evidence type="ECO:0000256" key="1">
    <source>
        <dbReference type="SAM" id="Phobius"/>
    </source>
</evidence>
<keyword evidence="1" id="KW-0472">Membrane</keyword>
<comment type="caution">
    <text evidence="2">The sequence shown here is derived from an EMBL/GenBank/DDBJ whole genome shotgun (WGS) entry which is preliminary data.</text>
</comment>
<gene>
    <name evidence="2" type="ORF">RISW2_06570</name>
</gene>
<evidence type="ECO:0000313" key="3">
    <source>
        <dbReference type="Proteomes" id="UP000023430"/>
    </source>
</evidence>
<keyword evidence="3" id="KW-1185">Reference proteome</keyword>
<organism evidence="2 3">
    <name type="scientific">Roseivivax isoporae LMG 25204</name>
    <dbReference type="NCBI Taxonomy" id="1449351"/>
    <lineage>
        <taxon>Bacteria</taxon>
        <taxon>Pseudomonadati</taxon>
        <taxon>Pseudomonadota</taxon>
        <taxon>Alphaproteobacteria</taxon>
        <taxon>Rhodobacterales</taxon>
        <taxon>Roseobacteraceae</taxon>
        <taxon>Roseivivax</taxon>
    </lineage>
</organism>
<accession>X7F706</accession>
<name>X7F706_9RHOB</name>
<sequence length="97" mass="10202">MRQEKRVFGTDSSTWIERPGKSAPRAATSTGACRTESRQGFPLGLVLAAAGLSAVISICLIVAFSLSFWWFLPLYSVVGSIGVLVGAAVGTVARDRG</sequence>
<dbReference type="RefSeq" id="WP_043771824.1">
    <property type="nucleotide sequence ID" value="NZ_JAME01000018.1"/>
</dbReference>
<keyword evidence="1" id="KW-1133">Transmembrane helix</keyword>
<keyword evidence="1" id="KW-0812">Transmembrane</keyword>
<reference evidence="2 3" key="1">
    <citation type="submission" date="2014-01" db="EMBL/GenBank/DDBJ databases">
        <title>Roseivivax isoporae LMG 25204 Genome Sequencing.</title>
        <authorList>
            <person name="Lai Q."/>
            <person name="Li G."/>
            <person name="Shao Z."/>
        </authorList>
    </citation>
    <scope>NUCLEOTIDE SEQUENCE [LARGE SCALE GENOMIC DNA]</scope>
    <source>
        <strain evidence="2 3">LMG 25204</strain>
    </source>
</reference>
<dbReference type="EMBL" id="JAME01000018">
    <property type="protein sequence ID" value="ETX28555.1"/>
    <property type="molecule type" value="Genomic_DNA"/>
</dbReference>
<dbReference type="AlphaFoldDB" id="X7F706"/>
<feature type="transmembrane region" description="Helical" evidence="1">
    <location>
        <begin position="43"/>
        <end position="64"/>
    </location>
</feature>
<protein>
    <submittedName>
        <fullName evidence="2">Uncharacterized protein</fullName>
    </submittedName>
</protein>
<evidence type="ECO:0000313" key="2">
    <source>
        <dbReference type="EMBL" id="ETX28555.1"/>
    </source>
</evidence>
<proteinExistence type="predicted"/>
<feature type="transmembrane region" description="Helical" evidence="1">
    <location>
        <begin position="70"/>
        <end position="93"/>
    </location>
</feature>